<keyword evidence="7" id="KW-0479">Metal-binding</keyword>
<reference evidence="13 14" key="1">
    <citation type="submission" date="2012-08" db="EMBL/GenBank/DDBJ databases">
        <title>The Genome Sequence of Slackia piriformis YIT 12062.</title>
        <authorList>
            <consortium name="The Broad Institute Genome Sequencing Platform"/>
            <person name="Earl A."/>
            <person name="Ward D."/>
            <person name="Feldgarden M."/>
            <person name="Gevers D."/>
            <person name="Morotomi M."/>
            <person name="Walker B."/>
            <person name="Young S.K."/>
            <person name="Zeng Q."/>
            <person name="Gargeya S."/>
            <person name="Fitzgerald M."/>
            <person name="Haas B."/>
            <person name="Abouelleil A."/>
            <person name="Alvarado L."/>
            <person name="Arachchi H.M."/>
            <person name="Berlin A.M."/>
            <person name="Chapman S.B."/>
            <person name="Goldberg J."/>
            <person name="Griggs A."/>
            <person name="Gujja S."/>
            <person name="Hansen M."/>
            <person name="Howarth C."/>
            <person name="Imamovic A."/>
            <person name="Larimer J."/>
            <person name="McCowen C."/>
            <person name="Montmayeur A."/>
            <person name="Murphy C."/>
            <person name="Neiman D."/>
            <person name="Pearson M."/>
            <person name="Priest M."/>
            <person name="Roberts A."/>
            <person name="Saif S."/>
            <person name="Shea T."/>
            <person name="Sisk P."/>
            <person name="Sykes S."/>
            <person name="Wortman J."/>
            <person name="Nusbaum C."/>
            <person name="Birren B."/>
        </authorList>
    </citation>
    <scope>NUCLEOTIDE SEQUENCE [LARGE SCALE GENOMIC DNA]</scope>
    <source>
        <strain evidence="13 14">YIT 12062</strain>
    </source>
</reference>
<evidence type="ECO:0000256" key="9">
    <source>
        <dbReference type="ARBA" id="ARBA00022989"/>
    </source>
</evidence>
<evidence type="ECO:0000256" key="4">
    <source>
        <dbReference type="ARBA" id="ARBA00022475"/>
    </source>
</evidence>
<dbReference type="HOGENOM" id="CLU_049294_0_0_11"/>
<keyword evidence="6 12" id="KW-0812">Transmembrane</keyword>
<evidence type="ECO:0000256" key="10">
    <source>
        <dbReference type="ARBA" id="ARBA00023004"/>
    </source>
</evidence>
<dbReference type="PIRSF" id="PIRSF000267">
    <property type="entry name" value="Cyt_oxidse_sub2"/>
    <property type="match status" value="1"/>
</dbReference>
<dbReference type="OrthoDB" id="9776710at2"/>
<keyword evidence="8" id="KW-0249">Electron transport</keyword>
<dbReference type="NCBIfam" id="TIGR00203">
    <property type="entry name" value="cydB"/>
    <property type="match status" value="1"/>
</dbReference>
<evidence type="ECO:0000256" key="7">
    <source>
        <dbReference type="ARBA" id="ARBA00022723"/>
    </source>
</evidence>
<evidence type="ECO:0000256" key="5">
    <source>
        <dbReference type="ARBA" id="ARBA00022617"/>
    </source>
</evidence>
<feature type="transmembrane region" description="Helical" evidence="12">
    <location>
        <begin position="200"/>
        <end position="218"/>
    </location>
</feature>
<accession>K0YI99</accession>
<evidence type="ECO:0000256" key="11">
    <source>
        <dbReference type="ARBA" id="ARBA00023136"/>
    </source>
</evidence>
<dbReference type="InParanoid" id="K0YI99"/>
<keyword evidence="9 12" id="KW-1133">Transmembrane helix</keyword>
<keyword evidence="10" id="KW-0408">Iron</keyword>
<feature type="transmembrane region" description="Helical" evidence="12">
    <location>
        <begin position="116"/>
        <end position="140"/>
    </location>
</feature>
<comment type="subcellular location">
    <subcellularLocation>
        <location evidence="1">Cell membrane</location>
        <topology evidence="1">Multi-pass membrane protein</topology>
    </subcellularLocation>
</comment>
<keyword evidence="14" id="KW-1185">Reference proteome</keyword>
<evidence type="ECO:0000256" key="1">
    <source>
        <dbReference type="ARBA" id="ARBA00004651"/>
    </source>
</evidence>
<dbReference type="eggNOG" id="COG1294">
    <property type="taxonomic scope" value="Bacteria"/>
</dbReference>
<dbReference type="PANTHER" id="PTHR43141:SF5">
    <property type="entry name" value="CYTOCHROME BD-I UBIQUINOL OXIDASE SUBUNIT 2"/>
    <property type="match status" value="1"/>
</dbReference>
<dbReference type="FunCoup" id="K0YI99">
    <property type="interactions" value="45"/>
</dbReference>
<evidence type="ECO:0000256" key="8">
    <source>
        <dbReference type="ARBA" id="ARBA00022982"/>
    </source>
</evidence>
<feature type="transmembrane region" description="Helical" evidence="12">
    <location>
        <begin position="230"/>
        <end position="248"/>
    </location>
</feature>
<keyword evidence="5" id="KW-0349">Heme</keyword>
<keyword evidence="3" id="KW-0813">Transport</keyword>
<evidence type="ECO:0000256" key="3">
    <source>
        <dbReference type="ARBA" id="ARBA00022448"/>
    </source>
</evidence>
<feature type="transmembrane region" description="Helical" evidence="12">
    <location>
        <begin position="314"/>
        <end position="336"/>
    </location>
</feature>
<sequence>MTILGIIWFCLIFVLIAGYFVLDGFDLGAGVLSPFVAKNDEEKAIVRSSVGPVWDGNEVWLLTAGGALFAAFAPAYATTFSGFYLAIMLVLMGLIVRAVSLEFAGHDKAWSKLWNALFFVGSLLPALLFGVAAGNVFAGIPMDANGDYIGVPLLGLVTPFTLLTGLLGLSFFLFQGASWLSLKAPLGSEVLARAKKIRGVMLIVGAVLFFATAAYALFVLKPEMAPELSLLRMVFFALVIVALAVAIMKNGSDSSDLVVFIATSAACVMLVGLWASLMFPNLVVAGAGDPIALFGTAASGENITIATAASSELALTWMLGITCVGLPLVLAYHFIIYRTFRGRVKMDELDY</sequence>
<dbReference type="GO" id="GO:0046872">
    <property type="term" value="F:metal ion binding"/>
    <property type="evidence" value="ECO:0007669"/>
    <property type="project" value="UniProtKB-KW"/>
</dbReference>
<dbReference type="PATRIC" id="fig|742818.3.peg.1761"/>
<dbReference type="RefSeq" id="WP_009139854.1">
    <property type="nucleotide sequence ID" value="NZ_JH815199.1"/>
</dbReference>
<feature type="transmembrane region" description="Helical" evidence="12">
    <location>
        <begin position="257"/>
        <end position="277"/>
    </location>
</feature>
<dbReference type="Proteomes" id="UP000006069">
    <property type="component" value="Unassembled WGS sequence"/>
</dbReference>
<evidence type="ECO:0000256" key="12">
    <source>
        <dbReference type="SAM" id="Phobius"/>
    </source>
</evidence>
<dbReference type="Pfam" id="PF02322">
    <property type="entry name" value="Cyt_bd_oxida_II"/>
    <property type="match status" value="1"/>
</dbReference>
<evidence type="ECO:0000313" key="13">
    <source>
        <dbReference type="EMBL" id="EJZ83156.1"/>
    </source>
</evidence>
<dbReference type="GO" id="GO:0019646">
    <property type="term" value="P:aerobic electron transport chain"/>
    <property type="evidence" value="ECO:0007669"/>
    <property type="project" value="TreeGrafter"/>
</dbReference>
<proteinExistence type="inferred from homology"/>
<dbReference type="GO" id="GO:0009055">
    <property type="term" value="F:electron transfer activity"/>
    <property type="evidence" value="ECO:0007669"/>
    <property type="project" value="TreeGrafter"/>
</dbReference>
<feature type="transmembrane region" description="Helical" evidence="12">
    <location>
        <begin position="6"/>
        <end position="37"/>
    </location>
</feature>
<dbReference type="InterPro" id="IPR003317">
    <property type="entry name" value="Cyt-d_oxidase_su2"/>
</dbReference>
<dbReference type="GO" id="GO:0070069">
    <property type="term" value="C:cytochrome complex"/>
    <property type="evidence" value="ECO:0007669"/>
    <property type="project" value="TreeGrafter"/>
</dbReference>
<dbReference type="GO" id="GO:0016682">
    <property type="term" value="F:oxidoreductase activity, acting on diphenols and related substances as donors, oxygen as acceptor"/>
    <property type="evidence" value="ECO:0007669"/>
    <property type="project" value="TreeGrafter"/>
</dbReference>
<organism evidence="13 14">
    <name type="scientific">Slackia piriformis YIT 12062</name>
    <dbReference type="NCBI Taxonomy" id="742818"/>
    <lineage>
        <taxon>Bacteria</taxon>
        <taxon>Bacillati</taxon>
        <taxon>Actinomycetota</taxon>
        <taxon>Coriobacteriia</taxon>
        <taxon>Eggerthellales</taxon>
        <taxon>Eggerthellaceae</taxon>
        <taxon>Slackia</taxon>
    </lineage>
</organism>
<comment type="caution">
    <text evidence="13">The sequence shown here is derived from an EMBL/GenBank/DDBJ whole genome shotgun (WGS) entry which is preliminary data.</text>
</comment>
<dbReference type="EMBL" id="ADMD01000009">
    <property type="protein sequence ID" value="EJZ83156.1"/>
    <property type="molecule type" value="Genomic_DNA"/>
</dbReference>
<name>K0YI99_9ACTN</name>
<keyword evidence="11 12" id="KW-0472">Membrane</keyword>
<gene>
    <name evidence="13" type="ORF">HMPREF9451_01674</name>
</gene>
<protein>
    <submittedName>
        <fullName evidence="13">Cytochrome d ubiquinol oxidase, subunit II</fullName>
    </submittedName>
</protein>
<evidence type="ECO:0000313" key="14">
    <source>
        <dbReference type="Proteomes" id="UP000006069"/>
    </source>
</evidence>
<feature type="transmembrane region" description="Helical" evidence="12">
    <location>
        <begin position="160"/>
        <end position="180"/>
    </location>
</feature>
<comment type="similarity">
    <text evidence="2">Belongs to the cytochrome ubiquinol oxidase subunit 2 family.</text>
</comment>
<feature type="transmembrane region" description="Helical" evidence="12">
    <location>
        <begin position="83"/>
        <end position="104"/>
    </location>
</feature>
<evidence type="ECO:0000256" key="6">
    <source>
        <dbReference type="ARBA" id="ARBA00022692"/>
    </source>
</evidence>
<dbReference type="PANTHER" id="PTHR43141">
    <property type="entry name" value="CYTOCHROME BD2 SUBUNIT II"/>
    <property type="match status" value="1"/>
</dbReference>
<evidence type="ECO:0000256" key="2">
    <source>
        <dbReference type="ARBA" id="ARBA00007543"/>
    </source>
</evidence>
<dbReference type="GO" id="GO:0005886">
    <property type="term" value="C:plasma membrane"/>
    <property type="evidence" value="ECO:0007669"/>
    <property type="project" value="UniProtKB-SubCell"/>
</dbReference>
<keyword evidence="4" id="KW-1003">Cell membrane</keyword>
<dbReference type="AlphaFoldDB" id="K0YI99"/>